<dbReference type="EMBL" id="LAZR01056549">
    <property type="protein sequence ID" value="KKK73947.1"/>
    <property type="molecule type" value="Genomic_DNA"/>
</dbReference>
<dbReference type="SUPFAM" id="SSF46785">
    <property type="entry name" value="Winged helix' DNA-binding domain"/>
    <property type="match status" value="1"/>
</dbReference>
<proteinExistence type="predicted"/>
<organism evidence="1">
    <name type="scientific">marine sediment metagenome</name>
    <dbReference type="NCBI Taxonomy" id="412755"/>
    <lineage>
        <taxon>unclassified sequences</taxon>
        <taxon>metagenomes</taxon>
        <taxon>ecological metagenomes</taxon>
    </lineage>
</organism>
<name>A0A0F8XXY0_9ZZZZ</name>
<reference evidence="1" key="1">
    <citation type="journal article" date="2015" name="Nature">
        <title>Complex archaea that bridge the gap between prokaryotes and eukaryotes.</title>
        <authorList>
            <person name="Spang A."/>
            <person name="Saw J.H."/>
            <person name="Jorgensen S.L."/>
            <person name="Zaremba-Niedzwiedzka K."/>
            <person name="Martijn J."/>
            <person name="Lind A.E."/>
            <person name="van Eijk R."/>
            <person name="Schleper C."/>
            <person name="Guy L."/>
            <person name="Ettema T.J."/>
        </authorList>
    </citation>
    <scope>NUCLEOTIDE SEQUENCE</scope>
</reference>
<accession>A0A0F8XXY0</accession>
<sequence>MAMLKIANQVRRKKAQDNKWFLYEFIHKNPGLTTYEMSKKINWTIGKLNYYVQKLLNEAFINNSEKVVNGRNQKRYSSKTVRELINWDEFNKK</sequence>
<evidence type="ECO:0000313" key="1">
    <source>
        <dbReference type="EMBL" id="KKK73947.1"/>
    </source>
</evidence>
<dbReference type="InterPro" id="IPR036390">
    <property type="entry name" value="WH_DNA-bd_sf"/>
</dbReference>
<dbReference type="AlphaFoldDB" id="A0A0F8XXY0"/>
<comment type="caution">
    <text evidence="1">The sequence shown here is derived from an EMBL/GenBank/DDBJ whole genome shotgun (WGS) entry which is preliminary data.</text>
</comment>
<protein>
    <recommendedName>
        <fullName evidence="2">Winged helix-turn-helix domain-containing protein</fullName>
    </recommendedName>
</protein>
<gene>
    <name evidence="1" type="ORF">LCGC14_2888700</name>
</gene>
<evidence type="ECO:0008006" key="2">
    <source>
        <dbReference type="Google" id="ProtNLM"/>
    </source>
</evidence>